<dbReference type="RefSeq" id="WP_134361942.1">
    <property type="nucleotide sequence ID" value="NZ_SOGJ01000005.1"/>
</dbReference>
<protein>
    <submittedName>
        <fullName evidence="8">Nitrite reductase small subunit NirD</fullName>
    </submittedName>
</protein>
<evidence type="ECO:0000256" key="6">
    <source>
        <dbReference type="ARBA" id="ARBA00023063"/>
    </source>
</evidence>
<dbReference type="InterPro" id="IPR017941">
    <property type="entry name" value="Rieske_2Fe-2S"/>
</dbReference>
<dbReference type="InterPro" id="IPR017881">
    <property type="entry name" value="NirD"/>
</dbReference>
<keyword evidence="9" id="KW-1185">Reference proteome</keyword>
<evidence type="ECO:0000256" key="5">
    <source>
        <dbReference type="ARBA" id="ARBA00023014"/>
    </source>
</evidence>
<dbReference type="Gene3D" id="2.102.10.10">
    <property type="entry name" value="Rieske [2Fe-2S] iron-sulphur domain"/>
    <property type="match status" value="1"/>
</dbReference>
<dbReference type="Pfam" id="PF13806">
    <property type="entry name" value="Rieske_2"/>
    <property type="match status" value="1"/>
</dbReference>
<proteinExistence type="predicted"/>
<dbReference type="Proteomes" id="UP000298355">
    <property type="component" value="Unassembled WGS sequence"/>
</dbReference>
<gene>
    <name evidence="8" type="primary">nirD</name>
    <name evidence="8" type="ORF">E3O65_01260</name>
</gene>
<dbReference type="EMBL" id="SOGJ01000005">
    <property type="protein sequence ID" value="TFD01596.1"/>
    <property type="molecule type" value="Genomic_DNA"/>
</dbReference>
<keyword evidence="5" id="KW-0411">Iron-sulfur</keyword>
<evidence type="ECO:0000259" key="7">
    <source>
        <dbReference type="PROSITE" id="PS51296"/>
    </source>
</evidence>
<dbReference type="InterPro" id="IPR012748">
    <property type="entry name" value="Rieske-like_NirD"/>
</dbReference>
<evidence type="ECO:0000313" key="9">
    <source>
        <dbReference type="Proteomes" id="UP000298355"/>
    </source>
</evidence>
<dbReference type="CDD" id="cd03529">
    <property type="entry name" value="Rieske_NirD"/>
    <property type="match status" value="1"/>
</dbReference>
<dbReference type="PROSITE" id="PS51296">
    <property type="entry name" value="RIESKE"/>
    <property type="match status" value="1"/>
</dbReference>
<dbReference type="PANTHER" id="PTHR40562:SF1">
    <property type="entry name" value="NITRITE REDUCTASE (NADH) SMALL SUBUNIT"/>
    <property type="match status" value="1"/>
</dbReference>
<comment type="caution">
    <text evidence="8">The sequence shown here is derived from an EMBL/GenBank/DDBJ whole genome shotgun (WGS) entry which is preliminary data.</text>
</comment>
<evidence type="ECO:0000256" key="1">
    <source>
        <dbReference type="ARBA" id="ARBA00022714"/>
    </source>
</evidence>
<keyword evidence="2" id="KW-0479">Metal-binding</keyword>
<reference evidence="8 9" key="1">
    <citation type="submission" date="2019-03" db="EMBL/GenBank/DDBJ databases">
        <title>Genomics of glacier-inhabiting Cryobacterium strains.</title>
        <authorList>
            <person name="Liu Q."/>
            <person name="Xin Y.-H."/>
        </authorList>
    </citation>
    <scope>NUCLEOTIDE SEQUENCE [LARGE SCALE GENOMIC DNA]</scope>
    <source>
        <strain evidence="8 9">TMT4-23</strain>
    </source>
</reference>
<dbReference type="PANTHER" id="PTHR40562">
    <property type="match status" value="1"/>
</dbReference>
<dbReference type="SUPFAM" id="SSF50022">
    <property type="entry name" value="ISP domain"/>
    <property type="match status" value="1"/>
</dbReference>
<accession>A0ABY2JCQ0</accession>
<sequence>MTIALRLEPRSTRTERWSSVCAVTELEPLWGEAALVGSEQLAIVLLPGGTVFVVANQDPATGSFVMSRGIVGSKGNRYTLASPLHKQVYDLATGECFTSAAYALRTFPVRVDDGVVKVLLDAAA</sequence>
<organism evidence="8 9">
    <name type="scientific">Cryobacterium breve</name>
    <dbReference type="NCBI Taxonomy" id="1259258"/>
    <lineage>
        <taxon>Bacteria</taxon>
        <taxon>Bacillati</taxon>
        <taxon>Actinomycetota</taxon>
        <taxon>Actinomycetes</taxon>
        <taxon>Micrococcales</taxon>
        <taxon>Microbacteriaceae</taxon>
        <taxon>Cryobacterium</taxon>
    </lineage>
</organism>
<feature type="domain" description="Rieske" evidence="7">
    <location>
        <begin position="18"/>
        <end position="118"/>
    </location>
</feature>
<evidence type="ECO:0000313" key="8">
    <source>
        <dbReference type="EMBL" id="TFD01596.1"/>
    </source>
</evidence>
<dbReference type="NCBIfam" id="TIGR02378">
    <property type="entry name" value="nirD_assim_sml"/>
    <property type="match status" value="1"/>
</dbReference>
<keyword evidence="3" id="KW-0560">Oxidoreductase</keyword>
<keyword evidence="6" id="KW-0534">Nitrate assimilation</keyword>
<evidence type="ECO:0000256" key="4">
    <source>
        <dbReference type="ARBA" id="ARBA00023004"/>
    </source>
</evidence>
<keyword evidence="4" id="KW-0408">Iron</keyword>
<name>A0ABY2JCQ0_9MICO</name>
<evidence type="ECO:0000256" key="2">
    <source>
        <dbReference type="ARBA" id="ARBA00022723"/>
    </source>
</evidence>
<keyword evidence="1" id="KW-0001">2Fe-2S</keyword>
<dbReference type="PROSITE" id="PS51300">
    <property type="entry name" value="NIRD"/>
    <property type="match status" value="1"/>
</dbReference>
<evidence type="ECO:0000256" key="3">
    <source>
        <dbReference type="ARBA" id="ARBA00023002"/>
    </source>
</evidence>
<dbReference type="InterPro" id="IPR036922">
    <property type="entry name" value="Rieske_2Fe-2S_sf"/>
</dbReference>